<comment type="caution">
    <text evidence="1">The sequence shown here is derived from an EMBL/GenBank/DDBJ whole genome shotgun (WGS) entry which is preliminary data.</text>
</comment>
<evidence type="ECO:0008006" key="3">
    <source>
        <dbReference type="Google" id="ProtNLM"/>
    </source>
</evidence>
<dbReference type="OrthoDB" id="268856at2759"/>
<evidence type="ECO:0000313" key="2">
    <source>
        <dbReference type="Proteomes" id="UP000038009"/>
    </source>
</evidence>
<reference evidence="1 2" key="1">
    <citation type="journal article" date="2015" name="PLoS Pathog.">
        <title>Leptomonas seymouri: Adaptations to the Dixenous Life Cycle Analyzed by Genome Sequencing, Transcriptome Profiling and Co-infection with Leishmania donovani.</title>
        <authorList>
            <person name="Kraeva N."/>
            <person name="Butenko A."/>
            <person name="Hlavacova J."/>
            <person name="Kostygov A."/>
            <person name="Myskova J."/>
            <person name="Grybchuk D."/>
            <person name="Lestinova T."/>
            <person name="Votypka J."/>
            <person name="Volf P."/>
            <person name="Opperdoes F."/>
            <person name="Flegontov P."/>
            <person name="Lukes J."/>
            <person name="Yurchenko V."/>
        </authorList>
    </citation>
    <scope>NUCLEOTIDE SEQUENCE [LARGE SCALE GENOMIC DNA]</scope>
    <source>
        <strain evidence="1 2">ATCC 30220</strain>
    </source>
</reference>
<organism evidence="1 2">
    <name type="scientific">Leptomonas seymouri</name>
    <dbReference type="NCBI Taxonomy" id="5684"/>
    <lineage>
        <taxon>Eukaryota</taxon>
        <taxon>Discoba</taxon>
        <taxon>Euglenozoa</taxon>
        <taxon>Kinetoplastea</taxon>
        <taxon>Metakinetoplastina</taxon>
        <taxon>Trypanosomatida</taxon>
        <taxon>Trypanosomatidae</taxon>
        <taxon>Leishmaniinae</taxon>
        <taxon>Leptomonas</taxon>
    </lineage>
</organism>
<sequence>MQPVQPNNNFPGLSQAEVVILSEKLYHINHEGFLFCSRKCITHYGEESIPYNPGEKACMDRCISKVRNGLQMAISHKKDFEHSLRDGALPYQWMKDAASGSL</sequence>
<dbReference type="SUPFAM" id="SSF144122">
    <property type="entry name" value="Tim10-like"/>
    <property type="match status" value="1"/>
</dbReference>
<accession>A0A0N1IBG3</accession>
<dbReference type="InterPro" id="IPR035427">
    <property type="entry name" value="Tim10-like_dom_sf"/>
</dbReference>
<proteinExistence type="predicted"/>
<evidence type="ECO:0000313" key="1">
    <source>
        <dbReference type="EMBL" id="KPI90043.1"/>
    </source>
</evidence>
<dbReference type="OMA" id="RRCITHY"/>
<gene>
    <name evidence="1" type="ORF">ABL78_0903</name>
</gene>
<dbReference type="AlphaFoldDB" id="A0A0N1IBG3"/>
<protein>
    <recommendedName>
        <fullName evidence="3">Tim10-like domain-containing protein</fullName>
    </recommendedName>
</protein>
<dbReference type="Proteomes" id="UP000038009">
    <property type="component" value="Unassembled WGS sequence"/>
</dbReference>
<dbReference type="EMBL" id="LJSK01000012">
    <property type="protein sequence ID" value="KPI90043.1"/>
    <property type="molecule type" value="Genomic_DNA"/>
</dbReference>
<keyword evidence="2" id="KW-1185">Reference proteome</keyword>
<name>A0A0N1IBG3_LEPSE</name>
<dbReference type="VEuPathDB" id="TriTrypDB:Lsey_0012_0620"/>